<dbReference type="InterPro" id="IPR024072">
    <property type="entry name" value="DHFR-like_dom_sf"/>
</dbReference>
<sequence length="194" mass="22158">MRKIILMMSMSLDGYIEGPDREIDWHVVDDELHQHFNDVLKNMGAFLNGRVTYQLMADYWPGADRDPAASAPVVEYARIWRNMPKVVFSRTLQHADWHTTIVRDVVAEDIRVLKEQDGGDLALGGADLAAEFLRNDLIDEFRIYVHPVLVGRGKRLFPEADAHTLTSLRLMHSHRFGNGVVLLHYEHAATVTTR</sequence>
<dbReference type="PANTHER" id="PTHR38011:SF11">
    <property type="entry name" value="2,5-DIAMINO-6-RIBOSYLAMINO-4(3H)-PYRIMIDINONE 5'-PHOSPHATE REDUCTASE"/>
    <property type="match status" value="1"/>
</dbReference>
<dbReference type="GO" id="GO:0009231">
    <property type="term" value="P:riboflavin biosynthetic process"/>
    <property type="evidence" value="ECO:0007669"/>
    <property type="project" value="InterPro"/>
</dbReference>
<keyword evidence="3" id="KW-1185">Reference proteome</keyword>
<evidence type="ECO:0000313" key="3">
    <source>
        <dbReference type="Proteomes" id="UP000179935"/>
    </source>
</evidence>
<comment type="caution">
    <text evidence="2">The sequence shown here is derived from an EMBL/GenBank/DDBJ whole genome shotgun (WGS) entry which is preliminary data.</text>
</comment>
<dbReference type="SUPFAM" id="SSF53597">
    <property type="entry name" value="Dihydrofolate reductase-like"/>
    <property type="match status" value="1"/>
</dbReference>
<reference evidence="2 3" key="1">
    <citation type="submission" date="2016-10" db="EMBL/GenBank/DDBJ databases">
        <title>Genome sequence of Streptomyces sp. MUSC 93.</title>
        <authorList>
            <person name="Lee L.-H."/>
            <person name="Ser H.-L."/>
            <person name="Law J.W.-F."/>
        </authorList>
    </citation>
    <scope>NUCLEOTIDE SEQUENCE [LARGE SCALE GENOMIC DNA]</scope>
    <source>
        <strain evidence="2 3">MUSC 93</strain>
    </source>
</reference>
<dbReference type="GO" id="GO:0008703">
    <property type="term" value="F:5-amino-6-(5-phosphoribosylamino)uracil reductase activity"/>
    <property type="evidence" value="ECO:0007669"/>
    <property type="project" value="InterPro"/>
</dbReference>
<dbReference type="Gene3D" id="3.40.430.10">
    <property type="entry name" value="Dihydrofolate Reductase, subunit A"/>
    <property type="match status" value="1"/>
</dbReference>
<feature type="domain" description="Bacterial bifunctional deaminase-reductase C-terminal" evidence="1">
    <location>
        <begin position="2"/>
        <end position="182"/>
    </location>
</feature>
<organism evidence="2 3">
    <name type="scientific">Streptomyces colonosanans</name>
    <dbReference type="NCBI Taxonomy" id="1428652"/>
    <lineage>
        <taxon>Bacteria</taxon>
        <taxon>Bacillati</taxon>
        <taxon>Actinomycetota</taxon>
        <taxon>Actinomycetes</taxon>
        <taxon>Kitasatosporales</taxon>
        <taxon>Streptomycetaceae</taxon>
        <taxon>Streptomyces</taxon>
    </lineage>
</organism>
<dbReference type="AlphaFoldDB" id="A0A1S2NV33"/>
<dbReference type="InterPro" id="IPR002734">
    <property type="entry name" value="RibDG_C"/>
</dbReference>
<proteinExistence type="predicted"/>
<dbReference type="Proteomes" id="UP000179935">
    <property type="component" value="Unassembled WGS sequence"/>
</dbReference>
<dbReference type="STRING" id="1428652.BIV24_28580"/>
<accession>A0A1S2NV33</accession>
<name>A0A1S2NV33_9ACTN</name>
<evidence type="ECO:0000259" key="1">
    <source>
        <dbReference type="Pfam" id="PF01872"/>
    </source>
</evidence>
<gene>
    <name evidence="2" type="ORF">BIV24_28580</name>
</gene>
<dbReference type="Pfam" id="PF01872">
    <property type="entry name" value="RibD_C"/>
    <property type="match status" value="1"/>
</dbReference>
<dbReference type="OrthoDB" id="7949219at2"/>
<dbReference type="EMBL" id="MLYP01000092">
    <property type="protein sequence ID" value="OIJ85428.1"/>
    <property type="molecule type" value="Genomic_DNA"/>
</dbReference>
<protein>
    <submittedName>
        <fullName evidence="2">Deaminase</fullName>
    </submittedName>
</protein>
<dbReference type="PANTHER" id="PTHR38011">
    <property type="entry name" value="DIHYDROFOLATE REDUCTASE FAMILY PROTEIN (AFU_ORTHOLOGUE AFUA_8G06820)"/>
    <property type="match status" value="1"/>
</dbReference>
<dbReference type="InterPro" id="IPR050765">
    <property type="entry name" value="Riboflavin_Biosynth_HTPR"/>
</dbReference>
<dbReference type="RefSeq" id="WP_071369357.1">
    <property type="nucleotide sequence ID" value="NZ_MLYP01000092.1"/>
</dbReference>
<evidence type="ECO:0000313" key="2">
    <source>
        <dbReference type="EMBL" id="OIJ85428.1"/>
    </source>
</evidence>